<evidence type="ECO:0000256" key="7">
    <source>
        <dbReference type="SAM" id="Phobius"/>
    </source>
</evidence>
<feature type="transmembrane region" description="Helical" evidence="7">
    <location>
        <begin position="296"/>
        <end position="315"/>
    </location>
</feature>
<evidence type="ECO:0000256" key="6">
    <source>
        <dbReference type="SAM" id="MobiDB-lite"/>
    </source>
</evidence>
<keyword evidence="2 7" id="KW-0812">Transmembrane</keyword>
<evidence type="ECO:0000256" key="4">
    <source>
        <dbReference type="ARBA" id="ARBA00023136"/>
    </source>
</evidence>
<dbReference type="PANTHER" id="PTHR10736">
    <property type="entry name" value="BESTROPHIN"/>
    <property type="match status" value="1"/>
</dbReference>
<feature type="compositionally biased region" description="Polar residues" evidence="6">
    <location>
        <begin position="497"/>
        <end position="531"/>
    </location>
</feature>
<evidence type="ECO:0000313" key="9">
    <source>
        <dbReference type="EMBL" id="CDW49363.1"/>
    </source>
</evidence>
<organism evidence="9">
    <name type="scientific">Lepeophtheirus salmonis</name>
    <name type="common">Salmon louse</name>
    <name type="synonym">Caligus salmonis</name>
    <dbReference type="NCBI Taxonomy" id="72036"/>
    <lineage>
        <taxon>Eukaryota</taxon>
        <taxon>Metazoa</taxon>
        <taxon>Ecdysozoa</taxon>
        <taxon>Arthropoda</taxon>
        <taxon>Crustacea</taxon>
        <taxon>Multicrustacea</taxon>
        <taxon>Hexanauplia</taxon>
        <taxon>Copepoda</taxon>
        <taxon>Siphonostomatoida</taxon>
        <taxon>Caligidae</taxon>
        <taxon>Lepeophtheirus</taxon>
    </lineage>
</organism>
<feature type="transmembrane region" description="Helical" evidence="7">
    <location>
        <begin position="37"/>
        <end position="60"/>
    </location>
</feature>
<feature type="compositionally biased region" description="Polar residues" evidence="6">
    <location>
        <begin position="616"/>
        <end position="640"/>
    </location>
</feature>
<dbReference type="GO" id="GO:0005254">
    <property type="term" value="F:chloride channel activity"/>
    <property type="evidence" value="ECO:0007669"/>
    <property type="project" value="InterPro"/>
</dbReference>
<sequence>MTVSYTAEVANASSFGCFTPILFRWKGSLYKLIFKELFVYLTIYAFINIFYFVVLLQDGLQNYRQIFEAAKAYCSIQTSSIPMTFGLGFYVSIIVKRWWDQYQLLPWPDSLAIFIVGLLEGMDERSRMMRRNIMRYTLLSYVITLRRISFRVRKRFPTMQHVVDAGLMRSDELKCMELMDEKCSVSKWWMPLVWATHIVDMARKEQKIKSDPAVQTILKEISSIRAGLTGVQHYDTISVPLVYTQVVTLAVYSYFAAALMGAQWVIPESQEDYKTTYKLPTFKHETVDGEFGYQPINLYFPFFLMLQFIFYVGWLKVAEILINPFGEDDDDFELNYIIDRHFRVAYMIVDEMHDNNPELLKDIHWNETVPNNLPYTEDTAHYRKEEPKGGAEKIFDEDLYGYSNYSKYGFLRRMSSNRPTSARKSSNISLSKTLTNGNAVMRPVRGGDPEPSSDYESVDTSIVGWWKNKLRRSQIRKSGFSVASSHSNFPHRKSTKSLKSQKSNYGRIFSSNANNTPKLSVTSNTDSNHPPTTGEHLGTAKEEQFQSTPNLDHSSKNPIAMVTDDEDSFDNEYDFSRFRNQSHLTTITENQNSPYSTHNGSRRNSRPYPNAEGLFESSSTPPFLSKSFSDQGSTNYYPLSETQDEHLNPFQKEGGDINKDDTFNYEEVSFNRQDKDSDQGLILKPKRHFELGASPAETLKIPSYTSPSNTPNTSYGNYASPALPKRQARLAFDSIKLSKAMESFVKPNDSVTEVKNKILDDMDEMDVKDEEERRSLGERKSHPEDNTKGQKKSEESIASAFDNATFYV</sequence>
<feature type="compositionally biased region" description="Polar residues" evidence="6">
    <location>
        <begin position="584"/>
        <end position="599"/>
    </location>
</feature>
<feature type="region of interest" description="Disordered" evidence="6">
    <location>
        <begin position="756"/>
        <end position="797"/>
    </location>
</feature>
<evidence type="ECO:0000256" key="5">
    <source>
        <dbReference type="ARBA" id="ARBA00034769"/>
    </source>
</evidence>
<evidence type="ECO:0000256" key="2">
    <source>
        <dbReference type="ARBA" id="ARBA00022692"/>
    </source>
</evidence>
<dbReference type="EMBL" id="HG994585">
    <property type="protein sequence ID" value="CAF2973471.1"/>
    <property type="molecule type" value="Genomic_DNA"/>
</dbReference>
<feature type="region of interest" description="Disordered" evidence="6">
    <location>
        <begin position="416"/>
        <end position="457"/>
    </location>
</feature>
<protein>
    <submittedName>
        <fullName evidence="8">BEST</fullName>
    </submittedName>
</protein>
<dbReference type="Proteomes" id="UP000675881">
    <property type="component" value="Chromosome 6"/>
</dbReference>
<evidence type="ECO:0000256" key="1">
    <source>
        <dbReference type="ARBA" id="ARBA00004370"/>
    </source>
</evidence>
<dbReference type="InterPro" id="IPR021134">
    <property type="entry name" value="Bestrophin-like"/>
</dbReference>
<dbReference type="InterPro" id="IPR000615">
    <property type="entry name" value="Bestrophin"/>
</dbReference>
<evidence type="ECO:0000313" key="10">
    <source>
        <dbReference type="Proteomes" id="UP000675881"/>
    </source>
</evidence>
<feature type="transmembrane region" description="Helical" evidence="7">
    <location>
        <begin position="105"/>
        <end position="122"/>
    </location>
</feature>
<feature type="compositionally biased region" description="Polar residues" evidence="6">
    <location>
        <begin position="416"/>
        <end position="438"/>
    </location>
</feature>
<dbReference type="GO" id="GO:0016020">
    <property type="term" value="C:membrane"/>
    <property type="evidence" value="ECO:0007669"/>
    <property type="project" value="UniProtKB-SubCell"/>
</dbReference>
<evidence type="ECO:0000256" key="3">
    <source>
        <dbReference type="ARBA" id="ARBA00022989"/>
    </source>
</evidence>
<keyword evidence="10" id="KW-1185">Reference proteome</keyword>
<feature type="region of interest" description="Disordered" evidence="6">
    <location>
        <begin position="584"/>
        <end position="640"/>
    </location>
</feature>
<dbReference type="EMBL" id="HACA01032002">
    <property type="protein sequence ID" value="CDW49363.1"/>
    <property type="molecule type" value="Transcribed_RNA"/>
</dbReference>
<accession>A0A0K2VFU4</accession>
<keyword evidence="3 7" id="KW-1133">Transmembrane helix</keyword>
<dbReference type="Pfam" id="PF01062">
    <property type="entry name" value="Bestrophin"/>
    <property type="match status" value="1"/>
</dbReference>
<evidence type="ECO:0000313" key="8">
    <source>
        <dbReference type="EMBL" id="CAF2973471.1"/>
    </source>
</evidence>
<keyword evidence="4 7" id="KW-0472">Membrane</keyword>
<dbReference type="AlphaFoldDB" id="A0A0K2VFU4"/>
<feature type="transmembrane region" description="Helical" evidence="7">
    <location>
        <begin position="81"/>
        <end position="99"/>
    </location>
</feature>
<comment type="similarity">
    <text evidence="5">Belongs to the anion channel-forming bestrophin (TC 1.A.46) family. Calcium-sensitive chloride channel subfamily.</text>
</comment>
<reference evidence="8" key="2">
    <citation type="submission" date="2021-02" db="EMBL/GenBank/DDBJ databases">
        <authorList>
            <person name="Bekaert M."/>
        </authorList>
    </citation>
    <scope>NUCLEOTIDE SEQUENCE</scope>
    <source>
        <strain evidence="8">IoA-00</strain>
    </source>
</reference>
<reference evidence="9" key="1">
    <citation type="submission" date="2014-05" db="EMBL/GenBank/DDBJ databases">
        <authorList>
            <person name="Chronopoulou M."/>
        </authorList>
    </citation>
    <scope>NUCLEOTIDE SEQUENCE</scope>
    <source>
        <tissue evidence="9">Whole organism</tissue>
    </source>
</reference>
<name>A0A0K2VFU4_LEPSM</name>
<feature type="region of interest" description="Disordered" evidence="6">
    <location>
        <begin position="480"/>
        <end position="562"/>
    </location>
</feature>
<proteinExistence type="inferred from homology"/>
<dbReference type="PANTHER" id="PTHR10736:SF11">
    <property type="entry name" value="BESTROPHIN 2"/>
    <property type="match status" value="1"/>
</dbReference>
<gene>
    <name evidence="8" type="ORF">LSAA_11685</name>
</gene>
<comment type="subcellular location">
    <subcellularLocation>
        <location evidence="1">Membrane</location>
    </subcellularLocation>
</comment>
<feature type="compositionally biased region" description="Basic and acidic residues" evidence="6">
    <location>
        <begin position="770"/>
        <end position="795"/>
    </location>
</feature>
<dbReference type="OrthoDB" id="201595at2759"/>